<proteinExistence type="predicted"/>
<keyword evidence="2" id="KW-1185">Reference proteome</keyword>
<dbReference type="EMBL" id="CM042012">
    <property type="protein sequence ID" value="KAI3750228.1"/>
    <property type="molecule type" value="Genomic_DNA"/>
</dbReference>
<dbReference type="Proteomes" id="UP001055811">
    <property type="component" value="Linkage Group LG04"/>
</dbReference>
<evidence type="ECO:0000313" key="2">
    <source>
        <dbReference type="Proteomes" id="UP001055811"/>
    </source>
</evidence>
<sequence length="203" mass="23948">MDFINTHPTFLLHLGDTCIRVYNSFIIYLQDPNRFHPDFFTQWLCYSRPLPYPYTWYVFGNQAAIVNCNDLLRYETGLPLVPSFPVFANQQHAEQSDEPIDEVFTLDDLWYEQIINERFEQAASDHHVPLSGLTEKLISKNLRVTKYCKEEEGEICVVCQVEFERRERLAVLQCKHRYHPRCITEWLVRQNVCPICKAQGISV</sequence>
<reference evidence="1 2" key="2">
    <citation type="journal article" date="2022" name="Mol. Ecol. Resour.">
        <title>The genomes of chicory, endive, great burdock and yacon provide insights into Asteraceae paleo-polyploidization history and plant inulin production.</title>
        <authorList>
            <person name="Fan W."/>
            <person name="Wang S."/>
            <person name="Wang H."/>
            <person name="Wang A."/>
            <person name="Jiang F."/>
            <person name="Liu H."/>
            <person name="Zhao H."/>
            <person name="Xu D."/>
            <person name="Zhang Y."/>
        </authorList>
    </citation>
    <scope>NUCLEOTIDE SEQUENCE [LARGE SCALE GENOMIC DNA]</scope>
    <source>
        <strain evidence="2">cv. Punajuju</strain>
        <tissue evidence="1">Leaves</tissue>
    </source>
</reference>
<gene>
    <name evidence="1" type="ORF">L2E82_20861</name>
</gene>
<organism evidence="1 2">
    <name type="scientific">Cichorium intybus</name>
    <name type="common">Chicory</name>
    <dbReference type="NCBI Taxonomy" id="13427"/>
    <lineage>
        <taxon>Eukaryota</taxon>
        <taxon>Viridiplantae</taxon>
        <taxon>Streptophyta</taxon>
        <taxon>Embryophyta</taxon>
        <taxon>Tracheophyta</taxon>
        <taxon>Spermatophyta</taxon>
        <taxon>Magnoliopsida</taxon>
        <taxon>eudicotyledons</taxon>
        <taxon>Gunneridae</taxon>
        <taxon>Pentapetalae</taxon>
        <taxon>asterids</taxon>
        <taxon>campanulids</taxon>
        <taxon>Asterales</taxon>
        <taxon>Asteraceae</taxon>
        <taxon>Cichorioideae</taxon>
        <taxon>Cichorieae</taxon>
        <taxon>Cichoriinae</taxon>
        <taxon>Cichorium</taxon>
    </lineage>
</organism>
<name>A0ACB9DV92_CICIN</name>
<protein>
    <submittedName>
        <fullName evidence="1">Uncharacterized protein</fullName>
    </submittedName>
</protein>
<reference evidence="2" key="1">
    <citation type="journal article" date="2022" name="Mol. Ecol. Resour.">
        <title>The genomes of chicory, endive, great burdock and yacon provide insights into Asteraceae palaeo-polyploidization history and plant inulin production.</title>
        <authorList>
            <person name="Fan W."/>
            <person name="Wang S."/>
            <person name="Wang H."/>
            <person name="Wang A."/>
            <person name="Jiang F."/>
            <person name="Liu H."/>
            <person name="Zhao H."/>
            <person name="Xu D."/>
            <person name="Zhang Y."/>
        </authorList>
    </citation>
    <scope>NUCLEOTIDE SEQUENCE [LARGE SCALE GENOMIC DNA]</scope>
    <source>
        <strain evidence="2">cv. Punajuju</strain>
    </source>
</reference>
<accession>A0ACB9DV92</accession>
<evidence type="ECO:0000313" key="1">
    <source>
        <dbReference type="EMBL" id="KAI3750228.1"/>
    </source>
</evidence>
<comment type="caution">
    <text evidence="1">The sequence shown here is derived from an EMBL/GenBank/DDBJ whole genome shotgun (WGS) entry which is preliminary data.</text>
</comment>